<evidence type="ECO:0000256" key="3">
    <source>
        <dbReference type="ARBA" id="ARBA00022475"/>
    </source>
</evidence>
<accession>A0A0E2HGW4</accession>
<feature type="transmembrane region" description="Helical" evidence="8">
    <location>
        <begin position="419"/>
        <end position="445"/>
    </location>
</feature>
<dbReference type="InterPro" id="IPR003918">
    <property type="entry name" value="NADH_UbQ_OxRdtase"/>
</dbReference>
<evidence type="ECO:0000256" key="6">
    <source>
        <dbReference type="ARBA" id="ARBA00023136"/>
    </source>
</evidence>
<feature type="transmembrane region" description="Helical" evidence="8">
    <location>
        <begin position="286"/>
        <end position="304"/>
    </location>
</feature>
<dbReference type="RefSeq" id="WP_002585932.1">
    <property type="nucleotide sequence ID" value="NZ_KB850976.1"/>
</dbReference>
<evidence type="ECO:0000256" key="4">
    <source>
        <dbReference type="ARBA" id="ARBA00022692"/>
    </source>
</evidence>
<evidence type="ECO:0000256" key="7">
    <source>
        <dbReference type="RuleBase" id="RU000320"/>
    </source>
</evidence>
<dbReference type="AlphaFoldDB" id="A0A0E2HGW4"/>
<gene>
    <name evidence="10" type="ORF">HMPREF1090_00066</name>
</gene>
<dbReference type="GO" id="GO:0042773">
    <property type="term" value="P:ATP synthesis coupled electron transport"/>
    <property type="evidence" value="ECO:0007669"/>
    <property type="project" value="InterPro"/>
</dbReference>
<evidence type="ECO:0000256" key="5">
    <source>
        <dbReference type="ARBA" id="ARBA00022989"/>
    </source>
</evidence>
<evidence type="ECO:0000313" key="11">
    <source>
        <dbReference type="Proteomes" id="UP000013085"/>
    </source>
</evidence>
<reference evidence="10 11" key="1">
    <citation type="submission" date="2013-01" db="EMBL/GenBank/DDBJ databases">
        <title>The Genome Sequence of Clostridium clostridioforme 90A8.</title>
        <authorList>
            <consortium name="The Broad Institute Genome Sequencing Platform"/>
            <person name="Earl A."/>
            <person name="Ward D."/>
            <person name="Feldgarden M."/>
            <person name="Gevers D."/>
            <person name="Courvalin P."/>
            <person name="Lambert T."/>
            <person name="Walker B."/>
            <person name="Young S.K."/>
            <person name="Zeng Q."/>
            <person name="Gargeya S."/>
            <person name="Fitzgerald M."/>
            <person name="Haas B."/>
            <person name="Abouelleil A."/>
            <person name="Alvarado L."/>
            <person name="Arachchi H.M."/>
            <person name="Berlin A.M."/>
            <person name="Chapman S.B."/>
            <person name="Dewar J."/>
            <person name="Goldberg J."/>
            <person name="Griggs A."/>
            <person name="Gujja S."/>
            <person name="Hansen M."/>
            <person name="Howarth C."/>
            <person name="Imamovic A."/>
            <person name="Larimer J."/>
            <person name="McCowan C."/>
            <person name="Murphy C."/>
            <person name="Neiman D."/>
            <person name="Pearson M."/>
            <person name="Priest M."/>
            <person name="Roberts A."/>
            <person name="Saif S."/>
            <person name="Shea T."/>
            <person name="Sisk P."/>
            <person name="Sykes S."/>
            <person name="Wortman J."/>
            <person name="Nusbaum C."/>
            <person name="Birren B."/>
        </authorList>
    </citation>
    <scope>NUCLEOTIDE SEQUENCE [LARGE SCALE GENOMIC DNA]</scope>
    <source>
        <strain evidence="10 11">90A8</strain>
    </source>
</reference>
<evidence type="ECO:0000256" key="8">
    <source>
        <dbReference type="SAM" id="Phobius"/>
    </source>
</evidence>
<dbReference type="EMBL" id="AGYR01000001">
    <property type="protein sequence ID" value="ENZ20137.1"/>
    <property type="molecule type" value="Genomic_DNA"/>
</dbReference>
<proteinExistence type="inferred from homology"/>
<feature type="transmembrane region" description="Helical" evidence="8">
    <location>
        <begin position="113"/>
        <end position="131"/>
    </location>
</feature>
<keyword evidence="5 8" id="KW-1133">Transmembrane helix</keyword>
<keyword evidence="6 8" id="KW-0472">Membrane</keyword>
<dbReference type="GO" id="GO:0005886">
    <property type="term" value="C:plasma membrane"/>
    <property type="evidence" value="ECO:0007669"/>
    <property type="project" value="UniProtKB-SubCell"/>
</dbReference>
<evidence type="ECO:0000313" key="10">
    <source>
        <dbReference type="EMBL" id="ENZ20137.1"/>
    </source>
</evidence>
<dbReference type="PANTHER" id="PTHR42703">
    <property type="entry name" value="NADH DEHYDROGENASE"/>
    <property type="match status" value="1"/>
</dbReference>
<feature type="transmembrane region" description="Helical" evidence="8">
    <location>
        <begin position="137"/>
        <end position="155"/>
    </location>
</feature>
<dbReference type="GeneID" id="57963504"/>
<protein>
    <recommendedName>
        <fullName evidence="9">NADH:quinone oxidoreductase/Mrp antiporter transmembrane domain-containing protein</fullName>
    </recommendedName>
</protein>
<keyword evidence="3" id="KW-1003">Cell membrane</keyword>
<dbReference type="PATRIC" id="fig|999408.3.peg.69"/>
<feature type="transmembrane region" description="Helical" evidence="8">
    <location>
        <begin position="214"/>
        <end position="234"/>
    </location>
</feature>
<comment type="subcellular location">
    <subcellularLocation>
        <location evidence="1">Cell membrane</location>
        <topology evidence="1">Multi-pass membrane protein</topology>
    </subcellularLocation>
    <subcellularLocation>
        <location evidence="7">Membrane</location>
        <topology evidence="7">Multi-pass membrane protein</topology>
    </subcellularLocation>
</comment>
<feature type="transmembrane region" description="Helical" evidence="8">
    <location>
        <begin position="33"/>
        <end position="54"/>
    </location>
</feature>
<evidence type="ECO:0000259" key="9">
    <source>
        <dbReference type="Pfam" id="PF00361"/>
    </source>
</evidence>
<keyword evidence="4 7" id="KW-0812">Transmembrane</keyword>
<dbReference type="Pfam" id="PF00361">
    <property type="entry name" value="Proton_antipo_M"/>
    <property type="match status" value="1"/>
</dbReference>
<dbReference type="PANTHER" id="PTHR42703:SF1">
    <property type="entry name" value="NA(+)_H(+) ANTIPORTER SUBUNIT D1"/>
    <property type="match status" value="1"/>
</dbReference>
<feature type="transmembrane region" description="Helical" evidence="8">
    <location>
        <begin position="381"/>
        <end position="399"/>
    </location>
</feature>
<comment type="similarity">
    <text evidence="2">Belongs to the CPA3 antiporters (TC 2.A.63) subunit D family.</text>
</comment>
<comment type="caution">
    <text evidence="10">The sequence shown here is derived from an EMBL/GenBank/DDBJ whole genome shotgun (WGS) entry which is preliminary data.</text>
</comment>
<dbReference type="HOGENOM" id="CLU_007100_9_5_9"/>
<feature type="domain" description="NADH:quinone oxidoreductase/Mrp antiporter transmembrane" evidence="9">
    <location>
        <begin position="132"/>
        <end position="415"/>
    </location>
</feature>
<name>A0A0E2HGW4_9FIRM</name>
<dbReference type="GO" id="GO:0008137">
    <property type="term" value="F:NADH dehydrogenase (ubiquinone) activity"/>
    <property type="evidence" value="ECO:0007669"/>
    <property type="project" value="InterPro"/>
</dbReference>
<evidence type="ECO:0000256" key="2">
    <source>
        <dbReference type="ARBA" id="ARBA00005346"/>
    </source>
</evidence>
<dbReference type="Proteomes" id="UP000013085">
    <property type="component" value="Unassembled WGS sequence"/>
</dbReference>
<dbReference type="InterPro" id="IPR050586">
    <property type="entry name" value="CPA3_Na-H_Antiporter_D"/>
</dbReference>
<organism evidence="10 11">
    <name type="scientific">[Clostridium] clostridioforme 90A8</name>
    <dbReference type="NCBI Taxonomy" id="999408"/>
    <lineage>
        <taxon>Bacteria</taxon>
        <taxon>Bacillati</taxon>
        <taxon>Bacillota</taxon>
        <taxon>Clostridia</taxon>
        <taxon>Lachnospirales</taxon>
        <taxon>Lachnospiraceae</taxon>
        <taxon>Enterocloster</taxon>
    </lineage>
</organism>
<feature type="transmembrane region" description="Helical" evidence="8">
    <location>
        <begin position="167"/>
        <end position="194"/>
    </location>
</feature>
<feature type="transmembrane region" description="Helical" evidence="8">
    <location>
        <begin position="246"/>
        <end position="266"/>
    </location>
</feature>
<sequence>MRLVENIPFFSIFIMMAGGIVTPLLGGGNRARVLHMVLVGAVAVMSGLLLGYTSDGTCFCFMMGHFPAPWGNEVRAGALEALMSLVFSLVMFLTVAANKRSLEHDIPSERAGLYYVMMNLLFSSLLALIYTNDLFTAYVFIEINTISACAIVCAKESGETVAAAIRYLIMSLVGSGLILISIALLYCQTGHLLMEPMAGKVRDLASSGKDLFPLKMALVMMTSGLAVKSALYPFSSWLPGAHANATAASSSVLSGLVLKGYIILLLKVYMRILGMDLIIRLRINDLLFVFGILAMVLGSARALQQHMVKRVIAYSSIAQIGYIFMGIGMGTRAGLAAAVLHMIVHAVTKPMLFTAAGGLMDCCGRQKEIAALRGSARRNPAAGAGLVVGSMAMIGIPFFSGFISKISFAMASFHDLNRAVLVLGALAVSTVLNAMYYIPLIIIVFSESGPEKADYEAAVLENAVVPEAGEPVRDFHFTAAMACFMAGNVLIGTYYGPVVRMIETGLANFG</sequence>
<evidence type="ECO:0000256" key="1">
    <source>
        <dbReference type="ARBA" id="ARBA00004651"/>
    </source>
</evidence>
<feature type="transmembrane region" description="Helical" evidence="8">
    <location>
        <begin position="6"/>
        <end position="26"/>
    </location>
</feature>
<dbReference type="PRINTS" id="PR01437">
    <property type="entry name" value="NUOXDRDTASE4"/>
</dbReference>
<dbReference type="InterPro" id="IPR001750">
    <property type="entry name" value="ND/Mrp_TM"/>
</dbReference>
<feature type="transmembrane region" description="Helical" evidence="8">
    <location>
        <begin position="74"/>
        <end position="93"/>
    </location>
</feature>